<proteinExistence type="predicted"/>
<dbReference type="AlphaFoldDB" id="A0A6A6S1L9"/>
<evidence type="ECO:0000256" key="2">
    <source>
        <dbReference type="ARBA" id="ARBA00022827"/>
    </source>
</evidence>
<dbReference type="SUPFAM" id="SSF51905">
    <property type="entry name" value="FAD/NAD(P)-binding domain"/>
    <property type="match status" value="2"/>
</dbReference>
<dbReference type="InterPro" id="IPR036188">
    <property type="entry name" value="FAD/NAD-bd_sf"/>
</dbReference>
<feature type="region of interest" description="Disordered" evidence="4">
    <location>
        <begin position="50"/>
        <end position="77"/>
    </location>
</feature>
<dbReference type="Gene3D" id="3.50.50.60">
    <property type="entry name" value="FAD/NAD(P)-binding domain"/>
    <property type="match status" value="2"/>
</dbReference>
<dbReference type="OrthoDB" id="66881at2759"/>
<keyword evidence="1" id="KW-0285">Flavoprotein</keyword>
<dbReference type="PANTHER" id="PTHR23023">
    <property type="entry name" value="DIMETHYLANILINE MONOOXYGENASE"/>
    <property type="match status" value="1"/>
</dbReference>
<keyword evidence="5" id="KW-0503">Monooxygenase</keyword>
<dbReference type="Proteomes" id="UP000799753">
    <property type="component" value="Unassembled WGS sequence"/>
</dbReference>
<sequence>MAPRYSSVAVIGGGPSGISAIKALSEEKIFSKIRLFDRRQKVGGTWLFDEVPEPFSPHPKQPQPNPPAAFPKSAAPEPENVTARTGLYSVLDSNVGSEAMAFTYKPFPPENSAASIHRLGRGNFTRPWETVAHYLEEIVEPFTHLITLNTHVERVEKRSGKWVLTLRRTDHVFKGEKKDYWWQEEFDAVVVATGHYTVPNIPSIPGLEEVASKRPEVFEHSKAYRNANDYVNKKVIVVGGNVSASDAVTELYNIVSGPLYISQRGHNEILDPAWNLPNVVRKSQINNIRIDPDTGINVTFSDGSEVKGIDKVHFATGYHLSYPFLNPNPVTPNGRLAGFYHHVFNITDPSLTVVGQVKAAISFRVYEYQAVAVARYFAGRGGGLPSPRAQDDWQVERLQYKGPTSSFHEIKPDFAEYFGFLRAVAGKPAEESDGYELPEWEDEWAVKGFAVLAAKTEWWKKLKEEAEANDKIKAKL</sequence>
<gene>
    <name evidence="5" type="ORF">P280DRAFT_549418</name>
</gene>
<keyword evidence="3" id="KW-0560">Oxidoreductase</keyword>
<dbReference type="Pfam" id="PF13450">
    <property type="entry name" value="NAD_binding_8"/>
    <property type="match status" value="1"/>
</dbReference>
<dbReference type="PRINTS" id="PR00419">
    <property type="entry name" value="ADXRDTASE"/>
</dbReference>
<organism evidence="5 6">
    <name type="scientific">Massarina eburnea CBS 473.64</name>
    <dbReference type="NCBI Taxonomy" id="1395130"/>
    <lineage>
        <taxon>Eukaryota</taxon>
        <taxon>Fungi</taxon>
        <taxon>Dikarya</taxon>
        <taxon>Ascomycota</taxon>
        <taxon>Pezizomycotina</taxon>
        <taxon>Dothideomycetes</taxon>
        <taxon>Pleosporomycetidae</taxon>
        <taxon>Pleosporales</taxon>
        <taxon>Massarineae</taxon>
        <taxon>Massarinaceae</taxon>
        <taxon>Massarina</taxon>
    </lineage>
</organism>
<dbReference type="InterPro" id="IPR050346">
    <property type="entry name" value="FMO-like"/>
</dbReference>
<dbReference type="Pfam" id="PF13738">
    <property type="entry name" value="Pyr_redox_3"/>
    <property type="match status" value="1"/>
</dbReference>
<evidence type="ECO:0000256" key="4">
    <source>
        <dbReference type="SAM" id="MobiDB-lite"/>
    </source>
</evidence>
<accession>A0A6A6S1L9</accession>
<evidence type="ECO:0000256" key="3">
    <source>
        <dbReference type="ARBA" id="ARBA00023002"/>
    </source>
</evidence>
<protein>
    <submittedName>
        <fullName evidence="5">Dimethylaniline monooxygenase</fullName>
    </submittedName>
</protein>
<evidence type="ECO:0000256" key="1">
    <source>
        <dbReference type="ARBA" id="ARBA00022630"/>
    </source>
</evidence>
<reference evidence="5" key="1">
    <citation type="journal article" date="2020" name="Stud. Mycol.">
        <title>101 Dothideomycetes genomes: a test case for predicting lifestyles and emergence of pathogens.</title>
        <authorList>
            <person name="Haridas S."/>
            <person name="Albert R."/>
            <person name="Binder M."/>
            <person name="Bloem J."/>
            <person name="Labutti K."/>
            <person name="Salamov A."/>
            <person name="Andreopoulos B."/>
            <person name="Baker S."/>
            <person name="Barry K."/>
            <person name="Bills G."/>
            <person name="Bluhm B."/>
            <person name="Cannon C."/>
            <person name="Castanera R."/>
            <person name="Culley D."/>
            <person name="Daum C."/>
            <person name="Ezra D."/>
            <person name="Gonzalez J."/>
            <person name="Henrissat B."/>
            <person name="Kuo A."/>
            <person name="Liang C."/>
            <person name="Lipzen A."/>
            <person name="Lutzoni F."/>
            <person name="Magnuson J."/>
            <person name="Mondo S."/>
            <person name="Nolan M."/>
            <person name="Ohm R."/>
            <person name="Pangilinan J."/>
            <person name="Park H.-J."/>
            <person name="Ramirez L."/>
            <person name="Alfaro M."/>
            <person name="Sun H."/>
            <person name="Tritt A."/>
            <person name="Yoshinaga Y."/>
            <person name="Zwiers L.-H."/>
            <person name="Turgeon B."/>
            <person name="Goodwin S."/>
            <person name="Spatafora J."/>
            <person name="Crous P."/>
            <person name="Grigoriev I."/>
        </authorList>
    </citation>
    <scope>NUCLEOTIDE SEQUENCE</scope>
    <source>
        <strain evidence="5">CBS 473.64</strain>
    </source>
</reference>
<dbReference type="EMBL" id="MU006784">
    <property type="protein sequence ID" value="KAF2640573.1"/>
    <property type="molecule type" value="Genomic_DNA"/>
</dbReference>
<evidence type="ECO:0000313" key="6">
    <source>
        <dbReference type="Proteomes" id="UP000799753"/>
    </source>
</evidence>
<keyword evidence="6" id="KW-1185">Reference proteome</keyword>
<evidence type="ECO:0000313" key="5">
    <source>
        <dbReference type="EMBL" id="KAF2640573.1"/>
    </source>
</evidence>
<keyword evidence="2" id="KW-0274">FAD</keyword>
<name>A0A6A6S1L9_9PLEO</name>
<feature type="compositionally biased region" description="Pro residues" evidence="4">
    <location>
        <begin position="54"/>
        <end position="69"/>
    </location>
</feature>
<dbReference type="GO" id="GO:0004497">
    <property type="term" value="F:monooxygenase activity"/>
    <property type="evidence" value="ECO:0007669"/>
    <property type="project" value="UniProtKB-KW"/>
</dbReference>